<evidence type="ECO:0000313" key="2">
    <source>
        <dbReference type="Proteomes" id="UP001163321"/>
    </source>
</evidence>
<accession>A0ACC0WHQ1</accession>
<sequence>MEKKASRKKSPKQSDAKQYDKKKTTTDDVKKSEERKTVSVFVCCSQIRFDKLSHRQAETAAMTAQMLAHICADSHDVWLDKKRKEAMRVLIQTAPQVLKVPMRTMMSHEVALKSHVKGLACIYVDVPGARVSTGSTVYRVKLWDFAAVSYSSSGNRLLAVTGSSQPKVLTREGVEEMQFSKGDMYVLDMANTNGHTYTATGGQWHPKAREQMITSSLDGTVRLWKTMLIPFRNIDL</sequence>
<keyword evidence="2" id="KW-1185">Reference proteome</keyword>
<reference evidence="1 2" key="1">
    <citation type="journal article" date="2022" name="bioRxiv">
        <title>The genome of the oomycete Peronosclerospora sorghi, a cosmopolitan pathogen of maize and sorghum, is inflated with dispersed pseudogenes.</title>
        <authorList>
            <person name="Fletcher K."/>
            <person name="Martin F."/>
            <person name="Isakeit T."/>
            <person name="Cavanaugh K."/>
            <person name="Magill C."/>
            <person name="Michelmore R."/>
        </authorList>
    </citation>
    <scope>NUCLEOTIDE SEQUENCE [LARGE SCALE GENOMIC DNA]</scope>
    <source>
        <strain evidence="1">P6</strain>
    </source>
</reference>
<dbReference type="EMBL" id="CM047591">
    <property type="protein sequence ID" value="KAI9918354.1"/>
    <property type="molecule type" value="Genomic_DNA"/>
</dbReference>
<organism evidence="1 2">
    <name type="scientific">Peronosclerospora sorghi</name>
    <dbReference type="NCBI Taxonomy" id="230839"/>
    <lineage>
        <taxon>Eukaryota</taxon>
        <taxon>Sar</taxon>
        <taxon>Stramenopiles</taxon>
        <taxon>Oomycota</taxon>
        <taxon>Peronosporomycetes</taxon>
        <taxon>Peronosporales</taxon>
        <taxon>Peronosporaceae</taxon>
        <taxon>Peronosclerospora</taxon>
    </lineage>
</organism>
<proteinExistence type="predicted"/>
<protein>
    <submittedName>
        <fullName evidence="1">Uncharacterized protein</fullName>
    </submittedName>
</protein>
<dbReference type="Proteomes" id="UP001163321">
    <property type="component" value="Chromosome 12"/>
</dbReference>
<evidence type="ECO:0000313" key="1">
    <source>
        <dbReference type="EMBL" id="KAI9918354.1"/>
    </source>
</evidence>
<gene>
    <name evidence="1" type="ORF">PsorP6_011413</name>
</gene>
<comment type="caution">
    <text evidence="1">The sequence shown here is derived from an EMBL/GenBank/DDBJ whole genome shotgun (WGS) entry which is preliminary data.</text>
</comment>
<name>A0ACC0WHQ1_9STRA</name>